<dbReference type="EMBL" id="LAZR01000403">
    <property type="protein sequence ID" value="KKN70406.1"/>
    <property type="molecule type" value="Genomic_DNA"/>
</dbReference>
<dbReference type="PANTHER" id="PTHR33877">
    <property type="entry name" value="SLL1193 PROTEIN"/>
    <property type="match status" value="1"/>
</dbReference>
<dbReference type="InterPro" id="IPR002711">
    <property type="entry name" value="HNH"/>
</dbReference>
<comment type="caution">
    <text evidence="2">The sequence shown here is derived from an EMBL/GenBank/DDBJ whole genome shotgun (WGS) entry which is preliminary data.</text>
</comment>
<dbReference type="AlphaFoldDB" id="A0A0F9VA37"/>
<accession>A0A0F9VA37</accession>
<organism evidence="2">
    <name type="scientific">marine sediment metagenome</name>
    <dbReference type="NCBI Taxonomy" id="412755"/>
    <lineage>
        <taxon>unclassified sequences</taxon>
        <taxon>metagenomes</taxon>
        <taxon>ecological metagenomes</taxon>
    </lineage>
</organism>
<evidence type="ECO:0000313" key="2">
    <source>
        <dbReference type="EMBL" id="KKN70406.1"/>
    </source>
</evidence>
<dbReference type="Pfam" id="PF01844">
    <property type="entry name" value="HNH"/>
    <property type="match status" value="1"/>
</dbReference>
<feature type="domain" description="HNH nuclease" evidence="1">
    <location>
        <begin position="93"/>
        <end position="144"/>
    </location>
</feature>
<protein>
    <recommendedName>
        <fullName evidence="1">HNH nuclease domain-containing protein</fullName>
    </recommendedName>
</protein>
<proteinExistence type="predicted"/>
<dbReference type="CDD" id="cd00085">
    <property type="entry name" value="HNHc"/>
    <property type="match status" value="1"/>
</dbReference>
<sequence length="167" mass="18874">MGRGLLRYPNILREHNFRQEIAATKTARLWETATNSKRLKDRQGAIADLYRIGYHTNELVSGLGISKVKVSRALKAEGVLPGHFRGHYCLSKKEWVDKKAEYGYRCAYCGKKAKQLTVEHIVALSQGGEDIKSNIIPACSTCNKSKNKRPLIDWPGFRGLQLNQDMI</sequence>
<reference evidence="2" key="1">
    <citation type="journal article" date="2015" name="Nature">
        <title>Complex archaea that bridge the gap between prokaryotes and eukaryotes.</title>
        <authorList>
            <person name="Spang A."/>
            <person name="Saw J.H."/>
            <person name="Jorgensen S.L."/>
            <person name="Zaremba-Niedzwiedzka K."/>
            <person name="Martijn J."/>
            <person name="Lind A.E."/>
            <person name="van Eijk R."/>
            <person name="Schleper C."/>
            <person name="Guy L."/>
            <person name="Ettema T.J."/>
        </authorList>
    </citation>
    <scope>NUCLEOTIDE SEQUENCE</scope>
</reference>
<dbReference type="SMART" id="SM00507">
    <property type="entry name" value="HNHc"/>
    <property type="match status" value="1"/>
</dbReference>
<name>A0A0F9VA37_9ZZZZ</name>
<dbReference type="GO" id="GO:0008270">
    <property type="term" value="F:zinc ion binding"/>
    <property type="evidence" value="ECO:0007669"/>
    <property type="project" value="InterPro"/>
</dbReference>
<dbReference type="GO" id="GO:0003676">
    <property type="term" value="F:nucleic acid binding"/>
    <property type="evidence" value="ECO:0007669"/>
    <property type="project" value="InterPro"/>
</dbReference>
<dbReference type="InterPro" id="IPR052892">
    <property type="entry name" value="NA-targeting_endonuclease"/>
</dbReference>
<dbReference type="PANTHER" id="PTHR33877:SF1">
    <property type="entry name" value="TYPE IV METHYL-DIRECTED RESTRICTION ENZYME ECOKMCRA"/>
    <property type="match status" value="1"/>
</dbReference>
<dbReference type="InterPro" id="IPR003615">
    <property type="entry name" value="HNH_nuc"/>
</dbReference>
<dbReference type="Gene3D" id="1.10.30.50">
    <property type="match status" value="1"/>
</dbReference>
<dbReference type="GO" id="GO:0004519">
    <property type="term" value="F:endonuclease activity"/>
    <property type="evidence" value="ECO:0007669"/>
    <property type="project" value="InterPro"/>
</dbReference>
<gene>
    <name evidence="2" type="ORF">LCGC14_0431010</name>
</gene>
<evidence type="ECO:0000259" key="1">
    <source>
        <dbReference type="SMART" id="SM00507"/>
    </source>
</evidence>